<protein>
    <submittedName>
        <fullName evidence="6">AraC-type DNA-binding protein</fullName>
    </submittedName>
</protein>
<feature type="region of interest" description="Disordered" evidence="4">
    <location>
        <begin position="1"/>
        <end position="20"/>
    </location>
</feature>
<dbReference type="Pfam" id="PF12680">
    <property type="entry name" value="SnoaL_2"/>
    <property type="match status" value="1"/>
</dbReference>
<dbReference type="Pfam" id="PF12833">
    <property type="entry name" value="HTH_18"/>
    <property type="match status" value="1"/>
</dbReference>
<feature type="domain" description="HTH araC/xylS-type" evidence="5">
    <location>
        <begin position="170"/>
        <end position="274"/>
    </location>
</feature>
<keyword evidence="2 6" id="KW-0238">DNA-binding</keyword>
<dbReference type="InterPro" id="IPR037401">
    <property type="entry name" value="SnoaL-like"/>
</dbReference>
<dbReference type="SUPFAM" id="SSF46689">
    <property type="entry name" value="Homeodomain-like"/>
    <property type="match status" value="1"/>
</dbReference>
<dbReference type="InterPro" id="IPR009057">
    <property type="entry name" value="Homeodomain-like_sf"/>
</dbReference>
<sequence>MDDDLRAPERLTTTPYSPETANHHTQQVMMRYYEAWWQRDLDGLLALYSPTVEYNDFFQGCRIAPDALRDYLSACLSTTAEDTLHYTDRLRVDGDTATLQYQTPLSGSDSQAMICCCEVVTVCDGMITRVNEYASLLSQPQEKGSPSELDHRAASQRLGLSARQLSIMADDIQHYFTQQHPHLNADLNLVQVATATGYTRNQISFFLNHVMGCSFYQYLNRLRLRHVLTQWNDGKYSSKRIDDDAKAAGFHSLSTFYRCFREETGLSPKSYLQQKIAKKAD</sequence>
<name>A0A1H3YDG4_9GAMM</name>
<dbReference type="PANTHER" id="PTHR43280">
    <property type="entry name" value="ARAC-FAMILY TRANSCRIPTIONAL REGULATOR"/>
    <property type="match status" value="1"/>
</dbReference>
<reference evidence="6 7" key="1">
    <citation type="submission" date="2016-10" db="EMBL/GenBank/DDBJ databases">
        <authorList>
            <person name="de Groot N.N."/>
        </authorList>
    </citation>
    <scope>NUCLEOTIDE SEQUENCE [LARGE SCALE GENOMIC DNA]</scope>
    <source>
        <strain evidence="6 7">ATCC 29281</strain>
    </source>
</reference>
<evidence type="ECO:0000256" key="1">
    <source>
        <dbReference type="ARBA" id="ARBA00023015"/>
    </source>
</evidence>
<evidence type="ECO:0000313" key="7">
    <source>
        <dbReference type="Proteomes" id="UP000187280"/>
    </source>
</evidence>
<dbReference type="RefSeq" id="WP_036152886.1">
    <property type="nucleotide sequence ID" value="NZ_JBKGAX010000001.1"/>
</dbReference>
<gene>
    <name evidence="6" type="ORF">SAMN02982996_00960</name>
</gene>
<feature type="compositionally biased region" description="Polar residues" evidence="4">
    <location>
        <begin position="11"/>
        <end position="20"/>
    </location>
</feature>
<dbReference type="GO" id="GO:0043565">
    <property type="term" value="F:sequence-specific DNA binding"/>
    <property type="evidence" value="ECO:0007669"/>
    <property type="project" value="InterPro"/>
</dbReference>
<dbReference type="STRING" id="71657.SAMN02982996_00960"/>
<dbReference type="SUPFAM" id="SSF54427">
    <property type="entry name" value="NTF2-like"/>
    <property type="match status" value="1"/>
</dbReference>
<keyword evidence="1" id="KW-0805">Transcription regulation</keyword>
<dbReference type="eggNOG" id="COG3631">
    <property type="taxonomic scope" value="Bacteria"/>
</dbReference>
<keyword evidence="3" id="KW-0804">Transcription</keyword>
<dbReference type="AlphaFoldDB" id="A0A1H3YDG4"/>
<organism evidence="6 7">
    <name type="scientific">Lonsdalea quercina</name>
    <dbReference type="NCBI Taxonomy" id="71657"/>
    <lineage>
        <taxon>Bacteria</taxon>
        <taxon>Pseudomonadati</taxon>
        <taxon>Pseudomonadota</taxon>
        <taxon>Gammaproteobacteria</taxon>
        <taxon>Enterobacterales</taxon>
        <taxon>Pectobacteriaceae</taxon>
        <taxon>Lonsdalea</taxon>
    </lineage>
</organism>
<dbReference type="EMBL" id="FNQS01000002">
    <property type="protein sequence ID" value="SEA09649.1"/>
    <property type="molecule type" value="Genomic_DNA"/>
</dbReference>
<dbReference type="Proteomes" id="UP000187280">
    <property type="component" value="Unassembled WGS sequence"/>
</dbReference>
<evidence type="ECO:0000256" key="2">
    <source>
        <dbReference type="ARBA" id="ARBA00023125"/>
    </source>
</evidence>
<dbReference type="InterPro" id="IPR032710">
    <property type="entry name" value="NTF2-like_dom_sf"/>
</dbReference>
<dbReference type="GO" id="GO:0003700">
    <property type="term" value="F:DNA-binding transcription factor activity"/>
    <property type="evidence" value="ECO:0007669"/>
    <property type="project" value="InterPro"/>
</dbReference>
<dbReference type="Gene3D" id="1.10.10.60">
    <property type="entry name" value="Homeodomain-like"/>
    <property type="match status" value="2"/>
</dbReference>
<accession>A0A1H3YDG4</accession>
<evidence type="ECO:0000256" key="3">
    <source>
        <dbReference type="ARBA" id="ARBA00023163"/>
    </source>
</evidence>
<proteinExistence type="predicted"/>
<dbReference type="PANTHER" id="PTHR43280:SF27">
    <property type="entry name" value="TRANSCRIPTIONAL REGULATOR MTLR"/>
    <property type="match status" value="1"/>
</dbReference>
<dbReference type="eggNOG" id="COG2207">
    <property type="taxonomic scope" value="Bacteria"/>
</dbReference>
<dbReference type="InterPro" id="IPR018060">
    <property type="entry name" value="HTH_AraC"/>
</dbReference>
<evidence type="ECO:0000259" key="5">
    <source>
        <dbReference type="PROSITE" id="PS01124"/>
    </source>
</evidence>
<evidence type="ECO:0000256" key="4">
    <source>
        <dbReference type="SAM" id="MobiDB-lite"/>
    </source>
</evidence>
<evidence type="ECO:0000313" key="6">
    <source>
        <dbReference type="EMBL" id="SEA09649.1"/>
    </source>
</evidence>
<dbReference type="SMART" id="SM00342">
    <property type="entry name" value="HTH_ARAC"/>
    <property type="match status" value="1"/>
</dbReference>
<dbReference type="PROSITE" id="PS01124">
    <property type="entry name" value="HTH_ARAC_FAMILY_2"/>
    <property type="match status" value="1"/>
</dbReference>
<dbReference type="Gene3D" id="3.10.450.50">
    <property type="match status" value="1"/>
</dbReference>
<keyword evidence="7" id="KW-1185">Reference proteome</keyword>